<dbReference type="InterPro" id="IPR035959">
    <property type="entry name" value="RutC-like_sf"/>
</dbReference>
<evidence type="ECO:0000313" key="2">
    <source>
        <dbReference type="Proteomes" id="UP000799539"/>
    </source>
</evidence>
<dbReference type="GO" id="GO:0005739">
    <property type="term" value="C:mitochondrion"/>
    <property type="evidence" value="ECO:0007669"/>
    <property type="project" value="TreeGrafter"/>
</dbReference>
<organism evidence="1 2">
    <name type="scientific">Cercospora zeae-maydis SCOH1-5</name>
    <dbReference type="NCBI Taxonomy" id="717836"/>
    <lineage>
        <taxon>Eukaryota</taxon>
        <taxon>Fungi</taxon>
        <taxon>Dikarya</taxon>
        <taxon>Ascomycota</taxon>
        <taxon>Pezizomycotina</taxon>
        <taxon>Dothideomycetes</taxon>
        <taxon>Dothideomycetidae</taxon>
        <taxon>Mycosphaerellales</taxon>
        <taxon>Mycosphaerellaceae</taxon>
        <taxon>Cercospora</taxon>
    </lineage>
</organism>
<reference evidence="1" key="1">
    <citation type="journal article" date="2020" name="Stud. Mycol.">
        <title>101 Dothideomycetes genomes: a test case for predicting lifestyles and emergence of pathogens.</title>
        <authorList>
            <person name="Haridas S."/>
            <person name="Albert R."/>
            <person name="Binder M."/>
            <person name="Bloem J."/>
            <person name="Labutti K."/>
            <person name="Salamov A."/>
            <person name="Andreopoulos B."/>
            <person name="Baker S."/>
            <person name="Barry K."/>
            <person name="Bills G."/>
            <person name="Bluhm B."/>
            <person name="Cannon C."/>
            <person name="Castanera R."/>
            <person name="Culley D."/>
            <person name="Daum C."/>
            <person name="Ezra D."/>
            <person name="Gonzalez J."/>
            <person name="Henrissat B."/>
            <person name="Kuo A."/>
            <person name="Liang C."/>
            <person name="Lipzen A."/>
            <person name="Lutzoni F."/>
            <person name="Magnuson J."/>
            <person name="Mondo S."/>
            <person name="Nolan M."/>
            <person name="Ohm R."/>
            <person name="Pangilinan J."/>
            <person name="Park H.-J."/>
            <person name="Ramirez L."/>
            <person name="Alfaro M."/>
            <person name="Sun H."/>
            <person name="Tritt A."/>
            <person name="Yoshinaga Y."/>
            <person name="Zwiers L.-H."/>
            <person name="Turgeon B."/>
            <person name="Goodwin S."/>
            <person name="Spatafora J."/>
            <person name="Crous P."/>
            <person name="Grigoriev I."/>
        </authorList>
    </citation>
    <scope>NUCLEOTIDE SEQUENCE</scope>
    <source>
        <strain evidence="1">SCOH1-5</strain>
    </source>
</reference>
<gene>
    <name evidence="1" type="ORF">CERZMDRAFT_105130</name>
</gene>
<name>A0A6A6FPV7_9PEZI</name>
<sequence length="135" mass="14898">MSHLKYFSYPGWGERANESSHMSQAVRVGDFITISGQGGWNCDSGEISDDITTEIEQAFDNVNVALKDAGGKGWCEVFRINLYMMNITEESMAGLKRAMEKWMPDHKPVLTGVGVPALAAPGMTCEVEVWAHVQQ</sequence>
<proteinExistence type="predicted"/>
<dbReference type="Proteomes" id="UP000799539">
    <property type="component" value="Unassembled WGS sequence"/>
</dbReference>
<dbReference type="GO" id="GO:0019239">
    <property type="term" value="F:deaminase activity"/>
    <property type="evidence" value="ECO:0007669"/>
    <property type="project" value="TreeGrafter"/>
</dbReference>
<dbReference type="PANTHER" id="PTHR11803">
    <property type="entry name" value="2-IMINOBUTANOATE/2-IMINOPROPANOATE DEAMINASE RIDA"/>
    <property type="match status" value="1"/>
</dbReference>
<dbReference type="InterPro" id="IPR006175">
    <property type="entry name" value="YjgF/YER057c/UK114"/>
</dbReference>
<protein>
    <submittedName>
        <fullName evidence="1">Uncharacterized protein</fullName>
    </submittedName>
</protein>
<evidence type="ECO:0000313" key="1">
    <source>
        <dbReference type="EMBL" id="KAF2215409.1"/>
    </source>
</evidence>
<dbReference type="SUPFAM" id="SSF55298">
    <property type="entry name" value="YjgF-like"/>
    <property type="match status" value="1"/>
</dbReference>
<dbReference type="AlphaFoldDB" id="A0A6A6FPV7"/>
<accession>A0A6A6FPV7</accession>
<dbReference type="PANTHER" id="PTHR11803:SF39">
    <property type="entry name" value="2-IMINOBUTANOATE_2-IMINOPROPANOATE DEAMINASE"/>
    <property type="match status" value="1"/>
</dbReference>
<dbReference type="Gene3D" id="3.30.1330.40">
    <property type="entry name" value="RutC-like"/>
    <property type="match status" value="1"/>
</dbReference>
<keyword evidence="2" id="KW-1185">Reference proteome</keyword>
<dbReference type="EMBL" id="ML992666">
    <property type="protein sequence ID" value="KAF2215409.1"/>
    <property type="molecule type" value="Genomic_DNA"/>
</dbReference>
<dbReference type="Pfam" id="PF01042">
    <property type="entry name" value="Ribonuc_L-PSP"/>
    <property type="match status" value="1"/>
</dbReference>
<dbReference type="GO" id="GO:0005829">
    <property type="term" value="C:cytosol"/>
    <property type="evidence" value="ECO:0007669"/>
    <property type="project" value="TreeGrafter"/>
</dbReference>
<dbReference type="OrthoDB" id="309640at2759"/>